<feature type="region of interest" description="Disordered" evidence="1">
    <location>
        <begin position="139"/>
        <end position="180"/>
    </location>
</feature>
<organism evidence="2 3">
    <name type="scientific">Bifidobacterium eulemuris</name>
    <dbReference type="NCBI Taxonomy" id="1765219"/>
    <lineage>
        <taxon>Bacteria</taxon>
        <taxon>Bacillati</taxon>
        <taxon>Actinomycetota</taxon>
        <taxon>Actinomycetes</taxon>
        <taxon>Bifidobacteriales</taxon>
        <taxon>Bifidobacteriaceae</taxon>
        <taxon>Bifidobacterium</taxon>
    </lineage>
</organism>
<evidence type="ECO:0000256" key="1">
    <source>
        <dbReference type="SAM" id="MobiDB-lite"/>
    </source>
</evidence>
<evidence type="ECO:0000313" key="3">
    <source>
        <dbReference type="Proteomes" id="UP000216057"/>
    </source>
</evidence>
<name>A0A261G381_9BIFI</name>
<feature type="region of interest" description="Disordered" evidence="1">
    <location>
        <begin position="87"/>
        <end position="117"/>
    </location>
</feature>
<feature type="compositionally biased region" description="Basic residues" evidence="1">
    <location>
        <begin position="154"/>
        <end position="174"/>
    </location>
</feature>
<gene>
    <name evidence="2" type="ORF">BEUL_1746</name>
</gene>
<sequence length="282" mass="31826">MRRSVRGHDDIARLGAGNRMFLAIGIRVGELVLRRIGHAHRHGLLGGDGQRGALVPVIGVLDQTAFVGGGQRERALDHELLRRLGLGREHTQNERHGEGGEHHQQREQHGLRSGPTQCFHHHQTPVLSGTHGVMRHNPTSNVTIPPPPEQGSPARRKEKWAGIKGRHPTSRHPLHNGPNGPGREDWRLWLCGSFGHRRGGILAPYGPRPPLRMTRKEGLFAITSRWLAARTHVWKRASCACQKQPRRNETHRLHPERHGRNMDSQRNHDSSFSIYSIYSINR</sequence>
<feature type="region of interest" description="Disordered" evidence="1">
    <location>
        <begin position="245"/>
        <end position="268"/>
    </location>
</feature>
<reference evidence="2 3" key="1">
    <citation type="journal article" date="2017" name="BMC Genomics">
        <title>Comparative genomic and phylogenomic analyses of the Bifidobacteriaceae family.</title>
        <authorList>
            <person name="Lugli G.A."/>
            <person name="Milani C."/>
            <person name="Turroni F."/>
            <person name="Duranti S."/>
            <person name="Mancabelli L."/>
            <person name="Mangifesta M."/>
            <person name="Ferrario C."/>
            <person name="Modesto M."/>
            <person name="Mattarelli P."/>
            <person name="Jiri K."/>
            <person name="van Sinderen D."/>
            <person name="Ventura M."/>
        </authorList>
    </citation>
    <scope>NUCLEOTIDE SEQUENCE [LARGE SCALE GENOMIC DNA]</scope>
    <source>
        <strain evidence="2 3">DSM 100216</strain>
    </source>
</reference>
<accession>A0A261G381</accession>
<evidence type="ECO:0000313" key="2">
    <source>
        <dbReference type="EMBL" id="OZG65848.1"/>
    </source>
</evidence>
<comment type="caution">
    <text evidence="2">The sequence shown here is derived from an EMBL/GenBank/DDBJ whole genome shotgun (WGS) entry which is preliminary data.</text>
</comment>
<feature type="compositionally biased region" description="Basic and acidic residues" evidence="1">
    <location>
        <begin position="246"/>
        <end position="268"/>
    </location>
</feature>
<feature type="compositionally biased region" description="Basic and acidic residues" evidence="1">
    <location>
        <begin position="87"/>
        <end position="110"/>
    </location>
</feature>
<proteinExistence type="predicted"/>
<dbReference type="AlphaFoldDB" id="A0A261G381"/>
<protein>
    <submittedName>
        <fullName evidence="2">Uncharacterized protein</fullName>
    </submittedName>
</protein>
<dbReference type="Proteomes" id="UP000216057">
    <property type="component" value="Unassembled WGS sequence"/>
</dbReference>
<dbReference type="EMBL" id="MWWZ01000010">
    <property type="protein sequence ID" value="OZG65848.1"/>
    <property type="molecule type" value="Genomic_DNA"/>
</dbReference>